<comment type="cofactor">
    <cofactor evidence="1">
        <name>FAD</name>
        <dbReference type="ChEBI" id="CHEBI:57692"/>
    </cofactor>
</comment>
<evidence type="ECO:0000256" key="2">
    <source>
        <dbReference type="ARBA" id="ARBA00022630"/>
    </source>
</evidence>
<proteinExistence type="predicted"/>
<evidence type="ECO:0000313" key="7">
    <source>
        <dbReference type="Proteomes" id="UP000305198"/>
    </source>
</evidence>
<name>A0A4U0YKA0_9GAMM</name>
<dbReference type="InterPro" id="IPR036188">
    <property type="entry name" value="FAD/NAD-bd_sf"/>
</dbReference>
<evidence type="ECO:0000256" key="1">
    <source>
        <dbReference type="ARBA" id="ARBA00001974"/>
    </source>
</evidence>
<keyword evidence="3" id="KW-0274">FAD</keyword>
<dbReference type="PANTHER" id="PTHR43400">
    <property type="entry name" value="FUMARATE REDUCTASE"/>
    <property type="match status" value="1"/>
</dbReference>
<dbReference type="Proteomes" id="UP000305198">
    <property type="component" value="Unassembled WGS sequence"/>
</dbReference>
<dbReference type="Gene3D" id="3.90.700.10">
    <property type="entry name" value="Succinate dehydrogenase/fumarate reductase flavoprotein, catalytic domain"/>
    <property type="match status" value="1"/>
</dbReference>
<keyword evidence="2" id="KW-0285">Flavoprotein</keyword>
<evidence type="ECO:0000313" key="6">
    <source>
        <dbReference type="EMBL" id="TKA92592.1"/>
    </source>
</evidence>
<dbReference type="PANTHER" id="PTHR43400:SF10">
    <property type="entry name" value="3-OXOSTEROID 1-DEHYDROGENASE"/>
    <property type="match status" value="1"/>
</dbReference>
<reference evidence="6 7" key="1">
    <citation type="submission" date="2019-04" db="EMBL/GenBank/DDBJ databases">
        <title>Crypto-aerobic microbial life in anoxic (sulfidic) marine sediments.</title>
        <authorList>
            <person name="Bhattacharya S."/>
            <person name="Roy C."/>
            <person name="Mondal N."/>
            <person name="Sarkar J."/>
            <person name="Mandal S."/>
            <person name="Rameez M.J."/>
            <person name="Ghosh W."/>
        </authorList>
    </citation>
    <scope>NUCLEOTIDE SEQUENCE [LARGE SCALE GENOMIC DNA]</scope>
    <source>
        <strain evidence="6 7">SBBB</strain>
    </source>
</reference>
<evidence type="ECO:0000256" key="3">
    <source>
        <dbReference type="ARBA" id="ARBA00022827"/>
    </source>
</evidence>
<dbReference type="EMBL" id="SWAV01000002">
    <property type="protein sequence ID" value="TKA92592.1"/>
    <property type="molecule type" value="Genomic_DNA"/>
</dbReference>
<protein>
    <submittedName>
        <fullName evidence="6">FAD-dependent oxidoreductase</fullName>
    </submittedName>
</protein>
<feature type="domain" description="FAD-dependent oxidoreductase 2 FAD-binding" evidence="5">
    <location>
        <begin position="13"/>
        <end position="525"/>
    </location>
</feature>
<sequence length="543" mass="58544">MAASKRQWDMEADILCVGSGAAACAAAVTATHLGDQVILLEKSPIFGGTTRRSGGVAWIPNNFTLKQHGQADDETKCLQYMARYAYAERYQSDSPTLGLEPREFALLQAFYRNAAKAVDTFQELEASHFIRFELPGGVGPSADYAPSLPENHLPKGRSIWPDPAINGGRGSAIVDGMIAWVQENGGKALADHPVVELIQEEGRVIGVVAEHQGQRLNIRARKGVIFGTGGFAHNPELTRRYQRALCGSCAAPGSTGDFIGMATQVGAALGRMDSAWRSQVVLESALQNSVVGAAINIPPADSMVLVNKLGQRVVNEKRNYNDRTRIHQVWDSVSVDYPNQLLFMVFDQRAMDVFGGNYPIPGDIREVNYVISGANLAELQTNVQQRLNSLADKIAVSPLASDFADRLGQTMERYNEFARNGEDKDFKRGGHPAEIEWQAYFSRPRAGMEDQVGDMPNATMHPFADQGPYYAIIVAPGALDTNTGPLTDEHAQVMDNQGQPIPGLYGAGNCIASPTGEAYMGAGGTIGPALTFGYIAATSAHKG</sequence>
<dbReference type="GO" id="GO:0016491">
    <property type="term" value="F:oxidoreductase activity"/>
    <property type="evidence" value="ECO:0007669"/>
    <property type="project" value="UniProtKB-KW"/>
</dbReference>
<dbReference type="AlphaFoldDB" id="A0A4U0YKA0"/>
<dbReference type="Pfam" id="PF00890">
    <property type="entry name" value="FAD_binding_2"/>
    <property type="match status" value="1"/>
</dbReference>
<dbReference type="InterPro" id="IPR003953">
    <property type="entry name" value="FAD-dep_OxRdtase_2_FAD-bd"/>
</dbReference>
<dbReference type="InterPro" id="IPR027477">
    <property type="entry name" value="Succ_DH/fumarate_Rdtase_cat_sf"/>
</dbReference>
<dbReference type="GO" id="GO:0008202">
    <property type="term" value="P:steroid metabolic process"/>
    <property type="evidence" value="ECO:0007669"/>
    <property type="project" value="UniProtKB-ARBA"/>
</dbReference>
<evidence type="ECO:0000259" key="5">
    <source>
        <dbReference type="Pfam" id="PF00890"/>
    </source>
</evidence>
<organism evidence="6 7">
    <name type="scientific">Halopseudomonas bauzanensis</name>
    <dbReference type="NCBI Taxonomy" id="653930"/>
    <lineage>
        <taxon>Bacteria</taxon>
        <taxon>Pseudomonadati</taxon>
        <taxon>Pseudomonadota</taxon>
        <taxon>Gammaproteobacteria</taxon>
        <taxon>Pseudomonadales</taxon>
        <taxon>Pseudomonadaceae</taxon>
        <taxon>Halopseudomonas</taxon>
    </lineage>
</organism>
<dbReference type="SUPFAM" id="SSF56425">
    <property type="entry name" value="Succinate dehydrogenase/fumarate reductase flavoprotein, catalytic domain"/>
    <property type="match status" value="1"/>
</dbReference>
<gene>
    <name evidence="6" type="ORF">FA869_07550</name>
</gene>
<dbReference type="SUPFAM" id="SSF51905">
    <property type="entry name" value="FAD/NAD(P)-binding domain"/>
    <property type="match status" value="1"/>
</dbReference>
<evidence type="ECO:0000256" key="4">
    <source>
        <dbReference type="ARBA" id="ARBA00023002"/>
    </source>
</evidence>
<dbReference type="PROSITE" id="PS51257">
    <property type="entry name" value="PROKAR_LIPOPROTEIN"/>
    <property type="match status" value="1"/>
</dbReference>
<dbReference type="Gene3D" id="3.50.50.60">
    <property type="entry name" value="FAD/NAD(P)-binding domain"/>
    <property type="match status" value="1"/>
</dbReference>
<accession>A0A4U0YKA0</accession>
<comment type="caution">
    <text evidence="6">The sequence shown here is derived from an EMBL/GenBank/DDBJ whole genome shotgun (WGS) entry which is preliminary data.</text>
</comment>
<keyword evidence="4" id="KW-0560">Oxidoreductase</keyword>
<dbReference type="InterPro" id="IPR050315">
    <property type="entry name" value="FAD-oxidoreductase_2"/>
</dbReference>